<dbReference type="PANTHER" id="PTHR23079">
    <property type="entry name" value="RNA-DEPENDENT RNA POLYMERASE"/>
    <property type="match status" value="1"/>
</dbReference>
<evidence type="ECO:0000259" key="11">
    <source>
        <dbReference type="Pfam" id="PF26253"/>
    </source>
</evidence>
<evidence type="ECO:0000259" key="10">
    <source>
        <dbReference type="Pfam" id="PF05183"/>
    </source>
</evidence>
<evidence type="ECO:0000313" key="12">
    <source>
        <dbReference type="EMBL" id="OQE29730.1"/>
    </source>
</evidence>
<dbReference type="OrthoDB" id="6513042at2759"/>
<proteinExistence type="inferred from homology"/>
<dbReference type="EMBL" id="MLKD01000002">
    <property type="protein sequence ID" value="OQE29730.1"/>
    <property type="molecule type" value="Genomic_DNA"/>
</dbReference>
<dbReference type="STRING" id="303698.A0A1V6TV24"/>
<keyword evidence="6" id="KW-0943">RNA-mediated gene silencing</keyword>
<keyword evidence="5 8" id="KW-0694">RNA-binding</keyword>
<organism evidence="12 13">
    <name type="scientific">Penicillium steckii</name>
    <dbReference type="NCBI Taxonomy" id="303698"/>
    <lineage>
        <taxon>Eukaryota</taxon>
        <taxon>Fungi</taxon>
        <taxon>Dikarya</taxon>
        <taxon>Ascomycota</taxon>
        <taxon>Pezizomycotina</taxon>
        <taxon>Eurotiomycetes</taxon>
        <taxon>Eurotiomycetidae</taxon>
        <taxon>Eurotiales</taxon>
        <taxon>Aspergillaceae</taxon>
        <taxon>Penicillium</taxon>
    </lineage>
</organism>
<keyword evidence="4 8" id="KW-0548">Nucleotidyltransferase</keyword>
<accession>A0A1V6TV24</accession>
<keyword evidence="3 8" id="KW-0808">Transferase</keyword>
<evidence type="ECO:0000256" key="9">
    <source>
        <dbReference type="SAM" id="MobiDB-lite"/>
    </source>
</evidence>
<feature type="domain" description="RDRP core" evidence="10">
    <location>
        <begin position="448"/>
        <end position="1019"/>
    </location>
</feature>
<evidence type="ECO:0000256" key="1">
    <source>
        <dbReference type="ARBA" id="ARBA00005762"/>
    </source>
</evidence>
<evidence type="ECO:0000256" key="5">
    <source>
        <dbReference type="ARBA" id="ARBA00022884"/>
    </source>
</evidence>
<dbReference type="EC" id="2.7.7.48" evidence="8"/>
<evidence type="ECO:0000313" key="13">
    <source>
        <dbReference type="Proteomes" id="UP000191285"/>
    </source>
</evidence>
<gene>
    <name evidence="12" type="ORF">PENSTE_c002G07306</name>
</gene>
<evidence type="ECO:0000256" key="7">
    <source>
        <dbReference type="ARBA" id="ARBA00048744"/>
    </source>
</evidence>
<comment type="caution">
    <text evidence="12">The sequence shown here is derived from an EMBL/GenBank/DDBJ whole genome shotgun (WGS) entry which is preliminary data.</text>
</comment>
<dbReference type="GO" id="GO:0003968">
    <property type="term" value="F:RNA-directed RNA polymerase activity"/>
    <property type="evidence" value="ECO:0007669"/>
    <property type="project" value="UniProtKB-KW"/>
</dbReference>
<evidence type="ECO:0000256" key="4">
    <source>
        <dbReference type="ARBA" id="ARBA00022695"/>
    </source>
</evidence>
<dbReference type="GO" id="GO:0003723">
    <property type="term" value="F:RNA binding"/>
    <property type="evidence" value="ECO:0007669"/>
    <property type="project" value="UniProtKB-KW"/>
</dbReference>
<feature type="domain" description="RDRP C-terminal head" evidence="11">
    <location>
        <begin position="1053"/>
        <end position="1193"/>
    </location>
</feature>
<dbReference type="GO" id="GO:0031380">
    <property type="term" value="C:nuclear RNA-directed RNA polymerase complex"/>
    <property type="evidence" value="ECO:0007669"/>
    <property type="project" value="TreeGrafter"/>
</dbReference>
<keyword evidence="13" id="KW-1185">Reference proteome</keyword>
<name>A0A1V6TV24_9EURO</name>
<dbReference type="InterPro" id="IPR007855">
    <property type="entry name" value="RDRP"/>
</dbReference>
<keyword evidence="2 8" id="KW-0696">RNA-directed RNA polymerase</keyword>
<evidence type="ECO:0000256" key="6">
    <source>
        <dbReference type="ARBA" id="ARBA00023158"/>
    </source>
</evidence>
<dbReference type="Pfam" id="PF26253">
    <property type="entry name" value="RdRP_head"/>
    <property type="match status" value="1"/>
</dbReference>
<feature type="region of interest" description="Disordered" evidence="9">
    <location>
        <begin position="1304"/>
        <end position="1324"/>
    </location>
</feature>
<dbReference type="InterPro" id="IPR057596">
    <property type="entry name" value="RDRP_core"/>
</dbReference>
<reference evidence="13" key="1">
    <citation type="journal article" date="2017" name="Nat. Microbiol.">
        <title>Global analysis of biosynthetic gene clusters reveals vast potential of secondary metabolite production in Penicillium species.</title>
        <authorList>
            <person name="Nielsen J.C."/>
            <person name="Grijseels S."/>
            <person name="Prigent S."/>
            <person name="Ji B."/>
            <person name="Dainat J."/>
            <person name="Nielsen K.F."/>
            <person name="Frisvad J.C."/>
            <person name="Workman M."/>
            <person name="Nielsen J."/>
        </authorList>
    </citation>
    <scope>NUCLEOTIDE SEQUENCE [LARGE SCALE GENOMIC DNA]</scope>
    <source>
        <strain evidence="13">IBT 24891</strain>
    </source>
</reference>
<dbReference type="Proteomes" id="UP000191285">
    <property type="component" value="Unassembled WGS sequence"/>
</dbReference>
<evidence type="ECO:0000256" key="8">
    <source>
        <dbReference type="RuleBase" id="RU363098"/>
    </source>
</evidence>
<protein>
    <recommendedName>
        <fullName evidence="8">RNA-dependent RNA polymerase</fullName>
        <ecNumber evidence="8">2.7.7.48</ecNumber>
    </recommendedName>
</protein>
<feature type="compositionally biased region" description="Polar residues" evidence="9">
    <location>
        <begin position="1232"/>
        <end position="1249"/>
    </location>
</feature>
<evidence type="ECO:0000256" key="2">
    <source>
        <dbReference type="ARBA" id="ARBA00022484"/>
    </source>
</evidence>
<dbReference type="GO" id="GO:0030422">
    <property type="term" value="P:siRNA processing"/>
    <property type="evidence" value="ECO:0007669"/>
    <property type="project" value="TreeGrafter"/>
</dbReference>
<evidence type="ECO:0000256" key="3">
    <source>
        <dbReference type="ARBA" id="ARBA00022679"/>
    </source>
</evidence>
<sequence length="1338" mass="152130">MADHVKSFEKETDLFPSPVLLTWRSWESVAVNVFNIPLGTTTFTLWDSFKHEGELSTIDIFDARGEDKFTKGRIRFQPPPFSDIWTNGTYIIKARDGSEVKLRLELEPRNYGAFVDSPVRHGVSYPAYLKVLALRLDVCVLTSENTFHVMRTFKDSVEVELNVRRRELNVRFTTAILDQRNLRSLIPDLQECQNLFRLRIGFIQVDQLWETHDPMSKDVSFLAILDTPAIYFRRLKDLVPTFSHAANTWREFDAWSRQTALVHDPRGQEKYTTNLHRSGQIIDIGRWNVFRITLPAETVAKGASTLFHEILSDHNIKIHENDFFRERFQKPTPVWQWINVSPTKQSESLSSMLSDLANQEYIYLAFPVRYQLEVCISTGRLSEFTMTRDFILKLQEMGELNAKSLLEHIATEKTSYINPMKIFDIRVFKGVSDGKIPSYCCLMRTARITPSTIYYNTPSVDTSNRITRRYSEYSDRFLRVRFTDEKTLGRINSTIGDSQDEIYTRIKRTLTNGITIGDRHYEFLAFGNSQFREHGAYFFASTPHLNAAQIRAWMGQLSHIRNVAKYAARLGQNFSTTRAFGGCKAEIKQIKDISRNGYVFSDGVGKISKFLVSMISGEFNLMTPDGKSPSAFQFRLGGCKGMLVVSEDPGPSEIHIRPSQFKFESPHEGLEIIRSSQLSVASLNRQLILVLSSRGITDSVVHKKLNRLLQNFDEAMRDDTKATGMLRTYIDPNQMSLSLAQMIDFGFRRTKEPFVYSMLALWKAWHLKLLKEKAKIVIEKGANLLGCLDETGILKGHLHGTILNNERSLPQIFVQVSRPENNWNPQVITGVCIVARNPSLHPGDIRVVRAVDVPQLRHLRDVVVFPQTGDQDIPSMCSGGDLDGDDYFVFWDQDLIPRSWSAAPMKFTSRKAPDLSHEVTIAEVTSFFVTYIKNDILPKVATAHMAWADFLPYGIRDDKCLRLARLHSDAVDYNKTGGAAVMTRDLEPRRWPHFMEKNHLHSSKIYHSKKILGQLYDAVEKINFVPHISMPSDTRLLNCKPQLIDLSNAFSIYARELKADYDAEMRRVMARYEIRTEFEVWSSWVLDHNGLTRDYNLHEDLGRISGQLRGGFRKQCCEKVGGRGLEALAPLVVAMYRVTHEDLTKAQQNEEIAQYDDDSEYEDCPEGLERNVARLPLISFPWIFAEYLGRIAQGNFDINAIMAFAATKGGNSNSKVYTQEEVMECISDLTIDGSSNESSVEDATSQPEKTSADADGTYASQDASLVIEISEKDSYLHDSGIDIDSQSSTCQSLNEEDTILVQSEGPGVDENNIIEPPEESSRLGSLGLGKLISMVEDV</sequence>
<dbReference type="InterPro" id="IPR058752">
    <property type="entry name" value="RDRP_C_head"/>
</dbReference>
<comment type="catalytic activity">
    <reaction evidence="7 8">
        <text>RNA(n) + a ribonucleoside 5'-triphosphate = RNA(n+1) + diphosphate</text>
        <dbReference type="Rhea" id="RHEA:21248"/>
        <dbReference type="Rhea" id="RHEA-COMP:14527"/>
        <dbReference type="Rhea" id="RHEA-COMP:17342"/>
        <dbReference type="ChEBI" id="CHEBI:33019"/>
        <dbReference type="ChEBI" id="CHEBI:61557"/>
        <dbReference type="ChEBI" id="CHEBI:140395"/>
        <dbReference type="EC" id="2.7.7.48"/>
    </reaction>
</comment>
<dbReference type="PANTHER" id="PTHR23079:SF55">
    <property type="entry name" value="RNA-DIRECTED RNA POLYMERASE"/>
    <property type="match status" value="1"/>
</dbReference>
<dbReference type="Pfam" id="PF05183">
    <property type="entry name" value="RdRP"/>
    <property type="match status" value="1"/>
</dbReference>
<comment type="similarity">
    <text evidence="1 8">Belongs to the RdRP family.</text>
</comment>
<feature type="region of interest" description="Disordered" evidence="9">
    <location>
        <begin position="1230"/>
        <end position="1257"/>
    </location>
</feature>